<evidence type="ECO:0008006" key="5">
    <source>
        <dbReference type="Google" id="ProtNLM"/>
    </source>
</evidence>
<keyword evidence="4" id="KW-1185">Reference proteome</keyword>
<feature type="transmembrane region" description="Helical" evidence="2">
    <location>
        <begin position="40"/>
        <end position="61"/>
    </location>
</feature>
<sequence>MGQGADGRLQVPAHRRVRRHAPDDRDRQDPEAGAQLMRGLGIALGVLMVLVGALWTGQGLGWIGGSAMSGVEMWAIIGPILAGLGVALVITASRRPH</sequence>
<feature type="compositionally biased region" description="Basic and acidic residues" evidence="1">
    <location>
        <begin position="20"/>
        <end position="30"/>
    </location>
</feature>
<organism evidence="3 4">
    <name type="scientific">Nocardioides hwasunensis</name>
    <dbReference type="NCBI Taxonomy" id="397258"/>
    <lineage>
        <taxon>Bacteria</taxon>
        <taxon>Bacillati</taxon>
        <taxon>Actinomycetota</taxon>
        <taxon>Actinomycetes</taxon>
        <taxon>Propionibacteriales</taxon>
        <taxon>Nocardioidaceae</taxon>
        <taxon>Nocardioides</taxon>
    </lineage>
</organism>
<evidence type="ECO:0000256" key="2">
    <source>
        <dbReference type="SAM" id="Phobius"/>
    </source>
</evidence>
<evidence type="ECO:0000313" key="3">
    <source>
        <dbReference type="EMBL" id="MBD3916864.1"/>
    </source>
</evidence>
<feature type="transmembrane region" description="Helical" evidence="2">
    <location>
        <begin position="73"/>
        <end position="92"/>
    </location>
</feature>
<keyword evidence="2" id="KW-0812">Transmembrane</keyword>
<feature type="region of interest" description="Disordered" evidence="1">
    <location>
        <begin position="1"/>
        <end position="32"/>
    </location>
</feature>
<name>A0ABR8MRW4_9ACTN</name>
<dbReference type="Proteomes" id="UP000649289">
    <property type="component" value="Unassembled WGS sequence"/>
</dbReference>
<gene>
    <name evidence="3" type="ORF">IEZ25_19775</name>
</gene>
<proteinExistence type="predicted"/>
<accession>A0ABR8MRW4</accession>
<evidence type="ECO:0000313" key="4">
    <source>
        <dbReference type="Proteomes" id="UP000649289"/>
    </source>
</evidence>
<evidence type="ECO:0000256" key="1">
    <source>
        <dbReference type="SAM" id="MobiDB-lite"/>
    </source>
</evidence>
<reference evidence="3 4" key="1">
    <citation type="submission" date="2020-09" db="EMBL/GenBank/DDBJ databases">
        <title>novel species in genus Nocardioides.</title>
        <authorList>
            <person name="Zhang G."/>
        </authorList>
    </citation>
    <scope>NUCLEOTIDE SEQUENCE [LARGE SCALE GENOMIC DNA]</scope>
    <source>
        <strain evidence="3 4">19197</strain>
    </source>
</reference>
<dbReference type="EMBL" id="JACXYY010000009">
    <property type="protein sequence ID" value="MBD3916864.1"/>
    <property type="molecule type" value="Genomic_DNA"/>
</dbReference>
<protein>
    <recommendedName>
        <fullName evidence="5">Integral membrane protein</fullName>
    </recommendedName>
</protein>
<comment type="caution">
    <text evidence="3">The sequence shown here is derived from an EMBL/GenBank/DDBJ whole genome shotgun (WGS) entry which is preliminary data.</text>
</comment>
<keyword evidence="2" id="KW-0472">Membrane</keyword>
<keyword evidence="2" id="KW-1133">Transmembrane helix</keyword>